<proteinExistence type="predicted"/>
<dbReference type="Proteomes" id="UP001589734">
    <property type="component" value="Unassembled WGS sequence"/>
</dbReference>
<evidence type="ECO:0000256" key="1">
    <source>
        <dbReference type="SAM" id="Phobius"/>
    </source>
</evidence>
<gene>
    <name evidence="2" type="ORF">ACFFLS_04010</name>
</gene>
<evidence type="ECO:0000313" key="3">
    <source>
        <dbReference type="Proteomes" id="UP001589734"/>
    </source>
</evidence>
<name>A0ABV6BNK5_9FLAO</name>
<feature type="transmembrane region" description="Helical" evidence="1">
    <location>
        <begin position="55"/>
        <end position="72"/>
    </location>
</feature>
<keyword evidence="3" id="KW-1185">Reference proteome</keyword>
<comment type="caution">
    <text evidence="2">The sequence shown here is derived from an EMBL/GenBank/DDBJ whole genome shotgun (WGS) entry which is preliminary data.</text>
</comment>
<keyword evidence="1" id="KW-0812">Transmembrane</keyword>
<dbReference type="RefSeq" id="WP_379685398.1">
    <property type="nucleotide sequence ID" value="NZ_JBHLYW010000004.1"/>
</dbReference>
<reference evidence="2 3" key="1">
    <citation type="submission" date="2024-09" db="EMBL/GenBank/DDBJ databases">
        <authorList>
            <person name="Sun Q."/>
            <person name="Mori K."/>
        </authorList>
    </citation>
    <scope>NUCLEOTIDE SEQUENCE [LARGE SCALE GENOMIC DNA]</scope>
    <source>
        <strain evidence="2 3">CGMCC 1.12926</strain>
    </source>
</reference>
<accession>A0ABV6BNK5</accession>
<keyword evidence="1" id="KW-1133">Transmembrane helix</keyword>
<dbReference type="EMBL" id="JBHLYW010000004">
    <property type="protein sequence ID" value="MFC0076187.1"/>
    <property type="molecule type" value="Genomic_DNA"/>
</dbReference>
<sequence length="169" mass="19742">MEIQERYNIEETLHTFSFCPKKPSLNTLWWSLLGIIGGVIVLLFFENYLDESLRWAIYILIFCLGIQGLYDVKVGSKVRYIFNSNENAVYKWSPILGKRKIMKLHEVTIFAHSEMGNWYYALGAARSQFEKNYILSESFSSGKKCQSRQAAYEKFILQKLDRLVESVQT</sequence>
<evidence type="ECO:0008006" key="4">
    <source>
        <dbReference type="Google" id="ProtNLM"/>
    </source>
</evidence>
<keyword evidence="1" id="KW-0472">Membrane</keyword>
<organism evidence="2 3">
    <name type="scientific">Flavobacterium procerum</name>
    <dbReference type="NCBI Taxonomy" id="1455569"/>
    <lineage>
        <taxon>Bacteria</taxon>
        <taxon>Pseudomonadati</taxon>
        <taxon>Bacteroidota</taxon>
        <taxon>Flavobacteriia</taxon>
        <taxon>Flavobacteriales</taxon>
        <taxon>Flavobacteriaceae</taxon>
        <taxon>Flavobacterium</taxon>
    </lineage>
</organism>
<protein>
    <recommendedName>
        <fullName evidence="4">YcxB-like protein domain-containing protein</fullName>
    </recommendedName>
</protein>
<feature type="transmembrane region" description="Helical" evidence="1">
    <location>
        <begin position="28"/>
        <end position="49"/>
    </location>
</feature>
<evidence type="ECO:0000313" key="2">
    <source>
        <dbReference type="EMBL" id="MFC0076187.1"/>
    </source>
</evidence>